<evidence type="ECO:0000313" key="2">
    <source>
        <dbReference type="EMBL" id="MEB3428915.1"/>
    </source>
</evidence>
<dbReference type="InterPro" id="IPR006450">
    <property type="entry name" value="Phage_HK97_gp6-like"/>
</dbReference>
<dbReference type="InterPro" id="IPR056951">
    <property type="entry name" value="Phage_connect_2"/>
</dbReference>
<dbReference type="Pfam" id="PF24829">
    <property type="entry name" value="Phage_connect_2"/>
    <property type="match status" value="1"/>
</dbReference>
<dbReference type="RefSeq" id="WP_324618927.1">
    <property type="nucleotide sequence ID" value="NZ_JAYKOT010000002.1"/>
</dbReference>
<gene>
    <name evidence="1" type="ORF">VLK81_02315</name>
    <name evidence="2" type="ORF">VLK81_02560</name>
    <name evidence="3" type="ORF">VLK81_09640</name>
</gene>
<reference evidence="1 4" key="1">
    <citation type="submission" date="2024-01" db="EMBL/GenBank/DDBJ databases">
        <title>Complete genome sequence of Citroniella saccharovorans strain M6.X9, isolated from human fecal sample.</title>
        <authorList>
            <person name="Cheng G."/>
            <person name="Westerholm M."/>
            <person name="Schnurer A."/>
        </authorList>
    </citation>
    <scope>NUCLEOTIDE SEQUENCE [LARGE SCALE GENOMIC DNA]</scope>
    <source>
        <strain evidence="1 4">DSM 29873</strain>
    </source>
</reference>
<accession>A0AAW9MSL0</accession>
<dbReference type="EMBL" id="JAYKOT010000002">
    <property type="protein sequence ID" value="MEB3428868.1"/>
    <property type="molecule type" value="Genomic_DNA"/>
</dbReference>
<evidence type="ECO:0000313" key="4">
    <source>
        <dbReference type="Proteomes" id="UP001357733"/>
    </source>
</evidence>
<evidence type="ECO:0000313" key="1">
    <source>
        <dbReference type="EMBL" id="MEB3428868.1"/>
    </source>
</evidence>
<sequence>MLDKIKLDLRISHDLIDEDIEDNIEACKLDLKRVGIVKIDDEDPLIIKAIKLWCRYQYNFENEGDRYNKAYSMLRDALSLCGDYNVQ</sequence>
<dbReference type="EMBL" id="JAYKOT010000003">
    <property type="protein sequence ID" value="MEB3428915.1"/>
    <property type="molecule type" value="Genomic_DNA"/>
</dbReference>
<protein>
    <submittedName>
        <fullName evidence="1">Head-tail connector protein</fullName>
    </submittedName>
</protein>
<dbReference type="NCBIfam" id="TIGR01560">
    <property type="entry name" value="put_DNA_pack"/>
    <property type="match status" value="1"/>
</dbReference>
<proteinExistence type="predicted"/>
<dbReference type="AlphaFoldDB" id="A0AAW9MSL0"/>
<dbReference type="Proteomes" id="UP001357733">
    <property type="component" value="Unassembled WGS sequence"/>
</dbReference>
<evidence type="ECO:0000313" key="3">
    <source>
        <dbReference type="EMBL" id="MEB3430245.1"/>
    </source>
</evidence>
<name>A0AAW9MSL0_9FIRM</name>
<dbReference type="EMBL" id="JAYKOT010000003">
    <property type="protein sequence ID" value="MEB3430245.1"/>
    <property type="molecule type" value="Genomic_DNA"/>
</dbReference>
<keyword evidence="4" id="KW-1185">Reference proteome</keyword>
<comment type="caution">
    <text evidence="1">The sequence shown here is derived from an EMBL/GenBank/DDBJ whole genome shotgun (WGS) entry which is preliminary data.</text>
</comment>
<organism evidence="1 4">
    <name type="scientific">Citroniella saccharovorans</name>
    <dbReference type="NCBI Taxonomy" id="2053367"/>
    <lineage>
        <taxon>Bacteria</taxon>
        <taxon>Bacillati</taxon>
        <taxon>Bacillota</taxon>
        <taxon>Tissierellia</taxon>
        <taxon>Tissierellales</taxon>
        <taxon>Peptoniphilaceae</taxon>
        <taxon>Citroniella</taxon>
    </lineage>
</organism>